<protein>
    <submittedName>
        <fullName evidence="1">Acyltransferase</fullName>
        <ecNumber evidence="1">2.3.1.-</ecNumber>
    </submittedName>
</protein>
<keyword evidence="1" id="KW-0012">Acyltransferase</keyword>
<proteinExistence type="predicted"/>
<accession>A0AAU7QM55</accession>
<gene>
    <name evidence="1" type="ORF">ABNK63_03240</name>
</gene>
<reference evidence="1" key="1">
    <citation type="submission" date="2024-06" db="EMBL/GenBank/DDBJ databases">
        <authorList>
            <person name="Sun Y."/>
        </authorList>
    </citation>
    <scope>NUCLEOTIDE SEQUENCE</scope>
    <source>
        <strain evidence="1">IGA1.0</strain>
    </source>
</reference>
<dbReference type="InterPro" id="IPR011004">
    <property type="entry name" value="Trimer_LpxA-like_sf"/>
</dbReference>
<dbReference type="InterPro" id="IPR051159">
    <property type="entry name" value="Hexapeptide_acetyltransf"/>
</dbReference>
<dbReference type="CDD" id="cd04647">
    <property type="entry name" value="LbH_MAT_like"/>
    <property type="match status" value="1"/>
</dbReference>
<dbReference type="SUPFAM" id="SSF51161">
    <property type="entry name" value="Trimeric LpxA-like enzymes"/>
    <property type="match status" value="1"/>
</dbReference>
<dbReference type="Gene3D" id="2.160.10.10">
    <property type="entry name" value="Hexapeptide repeat proteins"/>
    <property type="match status" value="1"/>
</dbReference>
<dbReference type="InterPro" id="IPR001451">
    <property type="entry name" value="Hexapep"/>
</dbReference>
<dbReference type="GO" id="GO:0016746">
    <property type="term" value="F:acyltransferase activity"/>
    <property type="evidence" value="ECO:0007669"/>
    <property type="project" value="UniProtKB-KW"/>
</dbReference>
<keyword evidence="1" id="KW-0808">Transferase</keyword>
<dbReference type="AlphaFoldDB" id="A0AAU7QM55"/>
<dbReference type="Pfam" id="PF14602">
    <property type="entry name" value="Hexapep_2"/>
    <property type="match status" value="1"/>
</dbReference>
<dbReference type="EMBL" id="CP157948">
    <property type="protein sequence ID" value="XBS90671.1"/>
    <property type="molecule type" value="Genomic_DNA"/>
</dbReference>
<sequence>MKKIILVLLARLRGGVWLARKLGVSVGEGCRIYTRQFGSEPFLVTIGKRVTVTSGVQFITHDGSTWLIRDVKGRRFRFAPISIGDDVFVGVNSIILPGVRIGSRCIIGAGSVVTRSVPEGSVAVGVPAKVIGTFDQFEAKALRFYVSERDVIPRDSVDYRTWVLSCLEAQKEFNYAE</sequence>
<evidence type="ECO:0000313" key="1">
    <source>
        <dbReference type="EMBL" id="XBS90671.1"/>
    </source>
</evidence>
<organism evidence="1">
    <name type="scientific">Rhodanobacter sp. IGA1.0</name>
    <dbReference type="NCBI Taxonomy" id="3158582"/>
    <lineage>
        <taxon>Bacteria</taxon>
        <taxon>Pseudomonadati</taxon>
        <taxon>Pseudomonadota</taxon>
        <taxon>Gammaproteobacteria</taxon>
        <taxon>Lysobacterales</taxon>
        <taxon>Rhodanobacteraceae</taxon>
        <taxon>Rhodanobacter</taxon>
    </lineage>
</organism>
<dbReference type="PANTHER" id="PTHR23416">
    <property type="entry name" value="SIALIC ACID SYNTHASE-RELATED"/>
    <property type="match status" value="1"/>
</dbReference>
<dbReference type="RefSeq" id="WP_350016677.1">
    <property type="nucleotide sequence ID" value="NZ_CP157948.1"/>
</dbReference>
<dbReference type="EC" id="2.3.1.-" evidence="1"/>
<name>A0AAU7QM55_9GAMM</name>